<accession>A0A6A6FCW6</accession>
<evidence type="ECO:0000256" key="2">
    <source>
        <dbReference type="SAM" id="SignalP"/>
    </source>
</evidence>
<sequence>MRSWSTIGTALLSLLPILSNSCFTKRDSSSEEDWSYDAPDHWADDNPKYGVCRNGTQQSPIDLSDSAMSTSTHRPTFSYAGNWSGSLSNNGHGIQFDLGHAEGDYTSLPQLTFTNSQNEEETVYLSTLHTHAPAEHLPNNDRPTAEMHFVHVDSQGTPRVVVGFLLDPSYNRRDAHSDFFSQFGRLPTTTTTTTTKDDEVELDAFQPGLVLPQVNDFKRFWTYRGSLTTPPCTEGIRWFVAAQTMVLGDVQLQDLLSVSPFAARPTRHVWLHDVGM</sequence>
<dbReference type="CDD" id="cd03124">
    <property type="entry name" value="alpha_CA_prokaryotic_like"/>
    <property type="match status" value="1"/>
</dbReference>
<keyword evidence="2" id="KW-0732">Signal</keyword>
<feature type="signal peptide" evidence="2">
    <location>
        <begin position="1"/>
        <end position="19"/>
    </location>
</feature>
<keyword evidence="5" id="KW-1185">Reference proteome</keyword>
<feature type="chain" id="PRO_5025376106" description="Alpha-carbonic anhydrase domain-containing protein" evidence="2">
    <location>
        <begin position="20"/>
        <end position="276"/>
    </location>
</feature>
<evidence type="ECO:0000256" key="1">
    <source>
        <dbReference type="SAM" id="MobiDB-lite"/>
    </source>
</evidence>
<organism evidence="4 5">
    <name type="scientific">Cercospora zeae-maydis SCOH1-5</name>
    <dbReference type="NCBI Taxonomy" id="717836"/>
    <lineage>
        <taxon>Eukaryota</taxon>
        <taxon>Fungi</taxon>
        <taxon>Dikarya</taxon>
        <taxon>Ascomycota</taxon>
        <taxon>Pezizomycotina</taxon>
        <taxon>Dothideomycetes</taxon>
        <taxon>Dothideomycetidae</taxon>
        <taxon>Mycosphaerellales</taxon>
        <taxon>Mycosphaerellaceae</taxon>
        <taxon>Cercospora</taxon>
    </lineage>
</organism>
<evidence type="ECO:0000313" key="5">
    <source>
        <dbReference type="Proteomes" id="UP000799539"/>
    </source>
</evidence>
<dbReference type="SMART" id="SM01057">
    <property type="entry name" value="Carb_anhydrase"/>
    <property type="match status" value="1"/>
</dbReference>
<feature type="region of interest" description="Disordered" evidence="1">
    <location>
        <begin position="46"/>
        <end position="68"/>
    </location>
</feature>
<protein>
    <recommendedName>
        <fullName evidence="3">Alpha-carbonic anhydrase domain-containing protein</fullName>
    </recommendedName>
</protein>
<gene>
    <name evidence="4" type="ORF">CERZMDRAFT_98829</name>
</gene>
<dbReference type="EMBL" id="ML992678">
    <property type="protein sequence ID" value="KAF2211098.1"/>
    <property type="molecule type" value="Genomic_DNA"/>
</dbReference>
<dbReference type="PANTHER" id="PTHR18952">
    <property type="entry name" value="CARBONIC ANHYDRASE"/>
    <property type="match status" value="1"/>
</dbReference>
<dbReference type="Pfam" id="PF00194">
    <property type="entry name" value="Carb_anhydrase"/>
    <property type="match status" value="1"/>
</dbReference>
<dbReference type="AlphaFoldDB" id="A0A6A6FCW6"/>
<dbReference type="SUPFAM" id="SSF51069">
    <property type="entry name" value="Carbonic anhydrase"/>
    <property type="match status" value="1"/>
</dbReference>
<dbReference type="GO" id="GO:0004089">
    <property type="term" value="F:carbonate dehydratase activity"/>
    <property type="evidence" value="ECO:0007669"/>
    <property type="project" value="InterPro"/>
</dbReference>
<dbReference type="InterPro" id="IPR023561">
    <property type="entry name" value="Carbonic_anhydrase_a-class"/>
</dbReference>
<dbReference type="Proteomes" id="UP000799539">
    <property type="component" value="Unassembled WGS sequence"/>
</dbReference>
<feature type="domain" description="Alpha-carbonic anhydrase" evidence="3">
    <location>
        <begin position="32"/>
        <end position="276"/>
    </location>
</feature>
<dbReference type="InterPro" id="IPR036398">
    <property type="entry name" value="CA_dom_sf"/>
</dbReference>
<dbReference type="Gene3D" id="3.10.200.10">
    <property type="entry name" value="Alpha carbonic anhydrase"/>
    <property type="match status" value="1"/>
</dbReference>
<dbReference type="PROSITE" id="PS51144">
    <property type="entry name" value="ALPHA_CA_2"/>
    <property type="match status" value="1"/>
</dbReference>
<name>A0A6A6FCW6_9PEZI</name>
<evidence type="ECO:0000259" key="3">
    <source>
        <dbReference type="PROSITE" id="PS51144"/>
    </source>
</evidence>
<dbReference type="OrthoDB" id="429145at2759"/>
<reference evidence="4" key="1">
    <citation type="journal article" date="2020" name="Stud. Mycol.">
        <title>101 Dothideomycetes genomes: a test case for predicting lifestyles and emergence of pathogens.</title>
        <authorList>
            <person name="Haridas S."/>
            <person name="Albert R."/>
            <person name="Binder M."/>
            <person name="Bloem J."/>
            <person name="Labutti K."/>
            <person name="Salamov A."/>
            <person name="Andreopoulos B."/>
            <person name="Baker S."/>
            <person name="Barry K."/>
            <person name="Bills G."/>
            <person name="Bluhm B."/>
            <person name="Cannon C."/>
            <person name="Castanera R."/>
            <person name="Culley D."/>
            <person name="Daum C."/>
            <person name="Ezra D."/>
            <person name="Gonzalez J."/>
            <person name="Henrissat B."/>
            <person name="Kuo A."/>
            <person name="Liang C."/>
            <person name="Lipzen A."/>
            <person name="Lutzoni F."/>
            <person name="Magnuson J."/>
            <person name="Mondo S."/>
            <person name="Nolan M."/>
            <person name="Ohm R."/>
            <person name="Pangilinan J."/>
            <person name="Park H.-J."/>
            <person name="Ramirez L."/>
            <person name="Alfaro M."/>
            <person name="Sun H."/>
            <person name="Tritt A."/>
            <person name="Yoshinaga Y."/>
            <person name="Zwiers L.-H."/>
            <person name="Turgeon B."/>
            <person name="Goodwin S."/>
            <person name="Spatafora J."/>
            <person name="Crous P."/>
            <person name="Grigoriev I."/>
        </authorList>
    </citation>
    <scope>NUCLEOTIDE SEQUENCE</scope>
    <source>
        <strain evidence="4">SCOH1-5</strain>
    </source>
</reference>
<dbReference type="GO" id="GO:0008270">
    <property type="term" value="F:zinc ion binding"/>
    <property type="evidence" value="ECO:0007669"/>
    <property type="project" value="InterPro"/>
</dbReference>
<evidence type="ECO:0000313" key="4">
    <source>
        <dbReference type="EMBL" id="KAF2211098.1"/>
    </source>
</evidence>
<dbReference type="InterPro" id="IPR041891">
    <property type="entry name" value="Alpha_CA_prokaryot-like"/>
</dbReference>
<dbReference type="PANTHER" id="PTHR18952:SF274">
    <property type="entry name" value="ALPHA-CARBONIC ANHYDRASE DOMAIN-CONTAINING PROTEIN"/>
    <property type="match status" value="1"/>
</dbReference>
<proteinExistence type="predicted"/>
<feature type="compositionally biased region" description="Polar residues" evidence="1">
    <location>
        <begin position="54"/>
        <end position="68"/>
    </location>
</feature>
<dbReference type="InterPro" id="IPR001148">
    <property type="entry name" value="CA_dom"/>
</dbReference>